<dbReference type="HOGENOM" id="CLU_3054185_0_0_1"/>
<evidence type="ECO:0000313" key="2">
    <source>
        <dbReference type="Proteomes" id="UP000011115"/>
    </source>
</evidence>
<organism evidence="1 2">
    <name type="scientific">Solanum tuberosum</name>
    <name type="common">Potato</name>
    <dbReference type="NCBI Taxonomy" id="4113"/>
    <lineage>
        <taxon>Eukaryota</taxon>
        <taxon>Viridiplantae</taxon>
        <taxon>Streptophyta</taxon>
        <taxon>Embryophyta</taxon>
        <taxon>Tracheophyta</taxon>
        <taxon>Spermatophyta</taxon>
        <taxon>Magnoliopsida</taxon>
        <taxon>eudicotyledons</taxon>
        <taxon>Gunneridae</taxon>
        <taxon>Pentapetalae</taxon>
        <taxon>asterids</taxon>
        <taxon>lamiids</taxon>
        <taxon>Solanales</taxon>
        <taxon>Solanaceae</taxon>
        <taxon>Solanoideae</taxon>
        <taxon>Solaneae</taxon>
        <taxon>Solanum</taxon>
    </lineage>
</organism>
<keyword evidence="2" id="KW-1185">Reference proteome</keyword>
<sequence length="54" mass="6494">MKAQDFNNTRIWIHLEYNETEECEEIRGNRVYLSRSNEPGRRCRRLPPPTTDSN</sequence>
<accession>M1D2L8</accession>
<proteinExistence type="predicted"/>
<dbReference type="Gramene" id="PGSC0003DMT400079869">
    <property type="protein sequence ID" value="PGSC0003DMT400079869"/>
    <property type="gene ID" value="PGSC0003DMG400031108"/>
</dbReference>
<dbReference type="AlphaFoldDB" id="M1D2L8"/>
<evidence type="ECO:0000313" key="1">
    <source>
        <dbReference type="EnsemblPlants" id="PGSC0003DMT400079869"/>
    </source>
</evidence>
<reference evidence="1" key="2">
    <citation type="submission" date="2015-06" db="UniProtKB">
        <authorList>
            <consortium name="EnsemblPlants"/>
        </authorList>
    </citation>
    <scope>IDENTIFICATION</scope>
    <source>
        <strain evidence="1">DM1-3 516 R44</strain>
    </source>
</reference>
<dbReference type="PaxDb" id="4113-PGSC0003DMT400079869"/>
<protein>
    <submittedName>
        <fullName evidence="1">Uncharacterized protein</fullName>
    </submittedName>
</protein>
<dbReference type="EnsemblPlants" id="PGSC0003DMT400079869">
    <property type="protein sequence ID" value="PGSC0003DMT400079869"/>
    <property type="gene ID" value="PGSC0003DMG400031108"/>
</dbReference>
<name>M1D2L8_SOLTU</name>
<dbReference type="Proteomes" id="UP000011115">
    <property type="component" value="Unassembled WGS sequence"/>
</dbReference>
<dbReference type="InParanoid" id="M1D2L8"/>
<reference evidence="2" key="1">
    <citation type="journal article" date="2011" name="Nature">
        <title>Genome sequence and analysis of the tuber crop potato.</title>
        <authorList>
            <consortium name="The Potato Genome Sequencing Consortium"/>
        </authorList>
    </citation>
    <scope>NUCLEOTIDE SEQUENCE [LARGE SCALE GENOMIC DNA]</scope>
    <source>
        <strain evidence="2">cv. DM1-3 516 R44</strain>
    </source>
</reference>